<dbReference type="Pfam" id="PF04548">
    <property type="entry name" value="AIG1"/>
    <property type="match status" value="3"/>
</dbReference>
<evidence type="ECO:0000259" key="5">
    <source>
        <dbReference type="PROSITE" id="PS51720"/>
    </source>
</evidence>
<feature type="compositionally biased region" description="Basic and acidic residues" evidence="4">
    <location>
        <begin position="211"/>
        <end position="222"/>
    </location>
</feature>
<dbReference type="GO" id="GO:0005525">
    <property type="term" value="F:GTP binding"/>
    <property type="evidence" value="ECO:0007669"/>
    <property type="project" value="UniProtKB-KW"/>
</dbReference>
<dbReference type="Proteomes" id="UP000752171">
    <property type="component" value="Unassembled WGS sequence"/>
</dbReference>
<evidence type="ECO:0000256" key="2">
    <source>
        <dbReference type="ARBA" id="ARBA00022741"/>
    </source>
</evidence>
<feature type="domain" description="AIG1-type G" evidence="5">
    <location>
        <begin position="245"/>
        <end position="447"/>
    </location>
</feature>
<reference evidence="6 7" key="1">
    <citation type="submission" date="2021-07" db="EMBL/GenBank/DDBJ databases">
        <authorList>
            <person name="Imarazene B."/>
            <person name="Zahm M."/>
            <person name="Klopp C."/>
            <person name="Cabau C."/>
            <person name="Beille S."/>
            <person name="Jouanno E."/>
            <person name="Castinel A."/>
            <person name="Lluch J."/>
            <person name="Gil L."/>
            <person name="Kuchtly C."/>
            <person name="Lopez Roques C."/>
            <person name="Donnadieu C."/>
            <person name="Parrinello H."/>
            <person name="Journot L."/>
            <person name="Du K."/>
            <person name="Schartl M."/>
            <person name="Retaux S."/>
            <person name="Guiguen Y."/>
        </authorList>
    </citation>
    <scope>NUCLEOTIDE SEQUENCE [LARGE SCALE GENOMIC DNA]</scope>
    <source>
        <strain evidence="6">Pach_M1</strain>
        <tissue evidence="6">Testis</tissue>
    </source>
</reference>
<dbReference type="InterPro" id="IPR006703">
    <property type="entry name" value="G_AIG1"/>
</dbReference>
<feature type="region of interest" description="Disordered" evidence="4">
    <location>
        <begin position="211"/>
        <end position="242"/>
    </location>
</feature>
<evidence type="ECO:0000313" key="7">
    <source>
        <dbReference type="Proteomes" id="UP000752171"/>
    </source>
</evidence>
<dbReference type="Gene3D" id="3.40.50.300">
    <property type="entry name" value="P-loop containing nucleotide triphosphate hydrolases"/>
    <property type="match status" value="3"/>
</dbReference>
<protein>
    <submittedName>
        <fullName evidence="6">GTPase IMAP family member 8-like</fullName>
    </submittedName>
</protein>
<name>A0A8T2KS89_ASTMX</name>
<keyword evidence="2" id="KW-0547">Nucleotide-binding</keyword>
<organism evidence="6 7">
    <name type="scientific">Astyanax mexicanus</name>
    <name type="common">Blind cave fish</name>
    <name type="synonym">Astyanax fasciatus mexicanus</name>
    <dbReference type="NCBI Taxonomy" id="7994"/>
    <lineage>
        <taxon>Eukaryota</taxon>
        <taxon>Metazoa</taxon>
        <taxon>Chordata</taxon>
        <taxon>Craniata</taxon>
        <taxon>Vertebrata</taxon>
        <taxon>Euteleostomi</taxon>
        <taxon>Actinopterygii</taxon>
        <taxon>Neopterygii</taxon>
        <taxon>Teleostei</taxon>
        <taxon>Ostariophysi</taxon>
        <taxon>Characiformes</taxon>
        <taxon>Characoidei</taxon>
        <taxon>Acestrorhamphidae</taxon>
        <taxon>Acestrorhamphinae</taxon>
        <taxon>Astyanax</taxon>
    </lineage>
</organism>
<dbReference type="EMBL" id="JAICCE010000022">
    <property type="protein sequence ID" value="KAG9261517.1"/>
    <property type="molecule type" value="Genomic_DNA"/>
</dbReference>
<dbReference type="InterPro" id="IPR045058">
    <property type="entry name" value="GIMA/IAN/Toc"/>
</dbReference>
<keyword evidence="3" id="KW-0342">GTP-binding</keyword>
<evidence type="ECO:0000256" key="4">
    <source>
        <dbReference type="SAM" id="MobiDB-lite"/>
    </source>
</evidence>
<dbReference type="PANTHER" id="PTHR10903:SF107">
    <property type="entry name" value="GTPASE IMAP FAMILY MEMBER 4-LIKE-RELATED"/>
    <property type="match status" value="1"/>
</dbReference>
<comment type="similarity">
    <text evidence="1">Belongs to the TRAFAC class TrmE-Era-EngA-EngB-Septin-like GTPase superfamily. AIG1/Toc34/Toc159-like paraseptin GTPase family. IAN subfamily.</text>
</comment>
<feature type="domain" description="AIG1-type G" evidence="5">
    <location>
        <begin position="480"/>
        <end position="693"/>
    </location>
</feature>
<evidence type="ECO:0000256" key="1">
    <source>
        <dbReference type="ARBA" id="ARBA00008535"/>
    </source>
</evidence>
<comment type="caution">
    <text evidence="6">The sequence shown here is derived from an EMBL/GenBank/DDBJ whole genome shotgun (WGS) entry which is preliminary data.</text>
</comment>
<gene>
    <name evidence="6" type="primary">GIMAP8</name>
    <name evidence="6" type="ORF">AMEX_G25060</name>
</gene>
<accession>A0A8T2KS89</accession>
<dbReference type="SUPFAM" id="SSF52540">
    <property type="entry name" value="P-loop containing nucleoside triphosphate hydrolases"/>
    <property type="match status" value="3"/>
</dbReference>
<evidence type="ECO:0000313" key="6">
    <source>
        <dbReference type="EMBL" id="KAG9261517.1"/>
    </source>
</evidence>
<dbReference type="PANTHER" id="PTHR10903">
    <property type="entry name" value="GTPASE, IMAP FAMILY MEMBER-RELATED"/>
    <property type="match status" value="1"/>
</dbReference>
<feature type="domain" description="AIG1-type G" evidence="5">
    <location>
        <begin position="10"/>
        <end position="209"/>
    </location>
</feature>
<dbReference type="AlphaFoldDB" id="A0A8T2KS89"/>
<evidence type="ECO:0000256" key="3">
    <source>
        <dbReference type="ARBA" id="ARBA00023134"/>
    </source>
</evidence>
<sequence length="740" mass="84753">MAEPQEMRAVLIGGRELGGIEASGKSSVGNTILGRDVFPTHRRTASCQKAEGEVSGCKITLVDTPGWWWHYSVENTPMFDRLEMTQSLLLCPPGPHVFLLVLPVDSVFPEIYRFALEEHIGAFGKQIWKHMIVVFSATRPFSESTFENHVKNWPDLSWLLKKCMNRYHVLDITNGSDGSQVQTLLYKIAKIMSTEVGHYFEIDSTMYDKRDERRRGAQEKAQQRRLAVQRQRDELKSRMQSKNSTGDMRLIVVGASWAGRSSAANVILGRNAFEVDEGRTTVRCQVKQNEINERRVTVVDTPGWYYSNPVSQTSETDKLEIKRSVNLCAPGPHAVLLTVPIATAFNRSYKTAVEEHMNLLGEKAWDHTIVLFTRGDWLGDTTVEERIETEEPHLEWLMKKCGNRFHVLTCKNQSDFKQTTELMEKIDEMVAGNGGHYETIDPEVEEKLTVVQNTAKIIRRKVRRQRKILQDFFKGENYKVPKLRMVLLGKEKSGKSSSGNTILCKYLFQTSLSEEYEMQSAAKQSSMQQRKIAECLISVVDTPGWSATSSENTKEIVNSVSLCPPGPHAFIIVVSAKERFTNEDQEALKKLMANFGERVWSHTLVLFTSGDWLKNKPIEEYIECEGNALKWLVNNCESRYHVFDNWRAGSQVKHLQIKLEELVVRNKGEHFKSEEKKGRLQEMFSRPKTLTVDEWNKREEELIQKMLKAFWVNSDDDSKTPNQEKDGSFNIIPPTCKFHL</sequence>
<dbReference type="FunFam" id="3.40.50.300:FF:001809">
    <property type="entry name" value="Si:ch1073-365p7.2"/>
    <property type="match status" value="2"/>
</dbReference>
<proteinExistence type="inferred from homology"/>
<dbReference type="InterPro" id="IPR027417">
    <property type="entry name" value="P-loop_NTPase"/>
</dbReference>
<dbReference type="PROSITE" id="PS51720">
    <property type="entry name" value="G_AIG1"/>
    <property type="match status" value="3"/>
</dbReference>